<dbReference type="HOGENOM" id="CLU_007884_3_2_11"/>
<dbReference type="PATRIC" id="fig|953739.5.peg.2002"/>
<dbReference type="PANTHER" id="PTHR13847">
    <property type="entry name" value="SARCOSINE DEHYDROGENASE-RELATED"/>
    <property type="match status" value="1"/>
</dbReference>
<dbReference type="STRING" id="953739.SVEN_6783"/>
<dbReference type="GO" id="GO:0005737">
    <property type="term" value="C:cytoplasm"/>
    <property type="evidence" value="ECO:0007669"/>
    <property type="project" value="TreeGrafter"/>
</dbReference>
<dbReference type="EMBL" id="FR845719">
    <property type="protein sequence ID" value="CCA60069.1"/>
    <property type="molecule type" value="Genomic_DNA"/>
</dbReference>
<proteinExistence type="predicted"/>
<dbReference type="InterPro" id="IPR006076">
    <property type="entry name" value="FAD-dep_OxRdtase"/>
</dbReference>
<keyword evidence="4" id="KW-1185">Reference proteome</keyword>
<evidence type="ECO:0000313" key="4">
    <source>
        <dbReference type="Proteomes" id="UP000006854"/>
    </source>
</evidence>
<dbReference type="PANTHER" id="PTHR13847:SF281">
    <property type="entry name" value="FAD DEPENDENT OXIDOREDUCTASE DOMAIN-CONTAINING PROTEIN"/>
    <property type="match status" value="1"/>
</dbReference>
<dbReference type="Pfam" id="PF01266">
    <property type="entry name" value="DAO"/>
    <property type="match status" value="1"/>
</dbReference>
<feature type="domain" description="FAD dependent oxidoreductase" evidence="2">
    <location>
        <begin position="46"/>
        <end position="401"/>
    </location>
</feature>
<reference evidence="3 4" key="1">
    <citation type="journal article" date="2011" name="BMC Genomics">
        <title>Genome-wide analysis of the role of GlnR in Streptomyces venezuelae provides new insights into global nitrogen regulation in actinomycetes.</title>
        <authorList>
            <person name="Pullan S.T."/>
            <person name="Bibb M.J."/>
            <person name="Merrick M."/>
        </authorList>
    </citation>
    <scope>NUCLEOTIDE SEQUENCE [LARGE SCALE GENOMIC DNA]</scope>
    <source>
        <strain evidence="4">ATCC 10712 / CBS 650.69 / DSM 40230 / JCM 4526 / NBRC 13096 / PD 04745</strain>
    </source>
</reference>
<dbReference type="Gene3D" id="3.30.9.10">
    <property type="entry name" value="D-Amino Acid Oxidase, subunit A, domain 2"/>
    <property type="match status" value="1"/>
</dbReference>
<organism evidence="3 4">
    <name type="scientific">Streptomyces venezuelae (strain ATCC 10712 / CBS 650.69 / DSM 40230 / JCM 4526 / NBRC 13096 / PD 04745)</name>
    <dbReference type="NCBI Taxonomy" id="953739"/>
    <lineage>
        <taxon>Bacteria</taxon>
        <taxon>Bacillati</taxon>
        <taxon>Actinomycetota</taxon>
        <taxon>Actinomycetes</taxon>
        <taxon>Kitasatosporales</taxon>
        <taxon>Streptomycetaceae</taxon>
        <taxon>Streptomyces</taxon>
    </lineage>
</organism>
<feature type="compositionally biased region" description="Basic and acidic residues" evidence="1">
    <location>
        <begin position="1"/>
        <end position="18"/>
    </location>
</feature>
<gene>
    <name evidence="3" type="ordered locus">SVEN_6783</name>
</gene>
<evidence type="ECO:0000313" key="3">
    <source>
        <dbReference type="EMBL" id="CCA60069.1"/>
    </source>
</evidence>
<evidence type="ECO:0000256" key="1">
    <source>
        <dbReference type="SAM" id="MobiDB-lite"/>
    </source>
</evidence>
<name>F2RIU3_STRVP</name>
<dbReference type="AlphaFoldDB" id="F2RIU3"/>
<dbReference type="InterPro" id="IPR036188">
    <property type="entry name" value="FAD/NAD-bd_sf"/>
</dbReference>
<sequence length="467" mass="50571">MGRTPHLEGDRDSMRTDSTKYTSFTGWIDPPDDVRPALDGDLTCGIAVIGGGMGGMAAALRLAERDQDVVLLEAEFCGYGSASRNGGQIAGAPGGDLRMLSLQSPKKMPVMAKLAEHAGRYVEDLIKTHDIDCDYVANGLVWGAVSPLMMLRVRTQAAILRAFGGGGTVGSREELGLPAGFVGGMRESIGGMLNPGKLARGVRRALLGSSAKVFERTRVSDVRRTGGIVEITTPHGTVRADKVLLATSVYGGEWDITPKNLATPLYVIEIESEPIAPERLAALDWTSRSGIITQHQLMTHYRLTERNTIVCGVRTAQRGRTYPLPDRVPDPGVVRDMGKDLANRFPSLSDVAIERAWGGWIGISPDWLSVAGQVGDNVFYAMACNGHGLCQVPYVTHQLADYIVDGEMPEDLAGIWSDASKYSPSMSLLLQPFVLRAVWGLDRFNDFFNGSRTRARRALRRGRRGGS</sequence>
<protein>
    <submittedName>
        <fullName evidence="3">Probable oxidoreductase</fullName>
    </submittedName>
</protein>
<evidence type="ECO:0000259" key="2">
    <source>
        <dbReference type="Pfam" id="PF01266"/>
    </source>
</evidence>
<dbReference type="Proteomes" id="UP000006854">
    <property type="component" value="Chromosome"/>
</dbReference>
<feature type="region of interest" description="Disordered" evidence="1">
    <location>
        <begin position="1"/>
        <end position="27"/>
    </location>
</feature>
<dbReference type="SUPFAM" id="SSF51905">
    <property type="entry name" value="FAD/NAD(P)-binding domain"/>
    <property type="match status" value="1"/>
</dbReference>
<dbReference type="KEGG" id="sve:SVEN_6783"/>
<accession>F2RIU3</accession>
<dbReference type="eggNOG" id="COG0665">
    <property type="taxonomic scope" value="Bacteria"/>
</dbReference>
<dbReference type="Gene3D" id="3.50.50.60">
    <property type="entry name" value="FAD/NAD(P)-binding domain"/>
    <property type="match status" value="1"/>
</dbReference>